<evidence type="ECO:0000256" key="2">
    <source>
        <dbReference type="ARBA" id="ARBA00022692"/>
    </source>
</evidence>
<dbReference type="GO" id="GO:0022857">
    <property type="term" value="F:transmembrane transporter activity"/>
    <property type="evidence" value="ECO:0007669"/>
    <property type="project" value="InterPro"/>
</dbReference>
<dbReference type="InterPro" id="IPR020846">
    <property type="entry name" value="MFS_dom"/>
</dbReference>
<dbReference type="AlphaFoldDB" id="A0A5C3ES94"/>
<dbReference type="Proteomes" id="UP000323386">
    <property type="component" value="Unassembled WGS sequence"/>
</dbReference>
<evidence type="ECO:0000256" key="1">
    <source>
        <dbReference type="ARBA" id="ARBA00004141"/>
    </source>
</evidence>
<name>A0A5C3ES94_9BASI</name>
<evidence type="ECO:0000259" key="7">
    <source>
        <dbReference type="PROSITE" id="PS50850"/>
    </source>
</evidence>
<feature type="transmembrane region" description="Helical" evidence="6">
    <location>
        <begin position="103"/>
        <end position="122"/>
    </location>
</feature>
<gene>
    <name evidence="8" type="ORF">PSFLO_00046</name>
</gene>
<feature type="region of interest" description="Disordered" evidence="5">
    <location>
        <begin position="16"/>
        <end position="41"/>
    </location>
</feature>
<reference evidence="8 9" key="1">
    <citation type="submission" date="2018-03" db="EMBL/GenBank/DDBJ databases">
        <authorList>
            <person name="Guldener U."/>
        </authorList>
    </citation>
    <scope>NUCLEOTIDE SEQUENCE [LARGE SCALE GENOMIC DNA]</scope>
    <source>
        <strain evidence="8 9">DAOM196992</strain>
    </source>
</reference>
<dbReference type="PANTHER" id="PTHR23502:SF5">
    <property type="entry name" value="QUINIDINE RESISTANCE PROTEIN 3"/>
    <property type="match status" value="1"/>
</dbReference>
<dbReference type="EMBL" id="OOIP01000001">
    <property type="protein sequence ID" value="SPO34575.1"/>
    <property type="molecule type" value="Genomic_DNA"/>
</dbReference>
<feature type="transmembrane region" description="Helical" evidence="6">
    <location>
        <begin position="467"/>
        <end position="490"/>
    </location>
</feature>
<protein>
    <recommendedName>
        <fullName evidence="7">Major facilitator superfamily (MFS) profile domain-containing protein</fullName>
    </recommendedName>
</protein>
<feature type="transmembrane region" description="Helical" evidence="6">
    <location>
        <begin position="134"/>
        <end position="152"/>
    </location>
</feature>
<dbReference type="InterPro" id="IPR036259">
    <property type="entry name" value="MFS_trans_sf"/>
</dbReference>
<organism evidence="8 9">
    <name type="scientific">Pseudozyma flocculosa</name>
    <dbReference type="NCBI Taxonomy" id="84751"/>
    <lineage>
        <taxon>Eukaryota</taxon>
        <taxon>Fungi</taxon>
        <taxon>Dikarya</taxon>
        <taxon>Basidiomycota</taxon>
        <taxon>Ustilaginomycotina</taxon>
        <taxon>Ustilaginomycetes</taxon>
        <taxon>Ustilaginales</taxon>
        <taxon>Ustilaginaceae</taxon>
        <taxon>Pseudozyma</taxon>
    </lineage>
</organism>
<feature type="transmembrane region" description="Helical" evidence="6">
    <location>
        <begin position="224"/>
        <end position="242"/>
    </location>
</feature>
<feature type="transmembrane region" description="Helical" evidence="6">
    <location>
        <begin position="405"/>
        <end position="430"/>
    </location>
</feature>
<evidence type="ECO:0000256" key="6">
    <source>
        <dbReference type="SAM" id="Phobius"/>
    </source>
</evidence>
<evidence type="ECO:0000256" key="5">
    <source>
        <dbReference type="SAM" id="MobiDB-lite"/>
    </source>
</evidence>
<proteinExistence type="predicted"/>
<feature type="domain" description="Major facilitator superfamily (MFS) profile" evidence="7">
    <location>
        <begin position="69"/>
        <end position="495"/>
    </location>
</feature>
<evidence type="ECO:0000313" key="9">
    <source>
        <dbReference type="Proteomes" id="UP000323386"/>
    </source>
</evidence>
<dbReference type="Pfam" id="PF07690">
    <property type="entry name" value="MFS_1"/>
    <property type="match status" value="1"/>
</dbReference>
<dbReference type="Gene3D" id="1.20.1250.20">
    <property type="entry name" value="MFS general substrate transporter like domains"/>
    <property type="match status" value="1"/>
</dbReference>
<dbReference type="PANTHER" id="PTHR23502">
    <property type="entry name" value="MAJOR FACILITATOR SUPERFAMILY"/>
    <property type="match status" value="1"/>
</dbReference>
<sequence length="509" mass="54334">MSTTSTIVLEPPLTAATKGGLATPGTATYPPTPSPAPSIAPSAQPLTDIEHIPVHDDPRRWSAAWKWTTLAILSWAAAMPAMAANIWFPALSQIQDDLKTSEALISATVSLYILVQGSMPLLWSPISDLYGRKVCFLSGMTMYTIASAIAAATPTMAGLMAARLIQAAGSSTVLSIAAGSLAEIFDPQERGSKLGIYYAAPILGPAIAPIIGGLLTEASSWRTSFWFVAGCGASNVVSFVFYKDTYRRERSAVWQVALARQATESLPAAGRLDHTYQPPRSRKLSPLASAGRVLSKPHNLIILTLSGLVFASNYTLNFAATRTFSAAPYNLSPIQVGAILLTMGMGGVVGSLVGGWYSDRCVRSTFSEETGIDPEQRLRSIRVPLAICPISMVAFAWVTSQQLHISISCVALFVVGLAQNWAYSASLSYILDTNPGRTTGTVACNSLFRGLMACIGSAVTSPLQQSIGIGAMFTGWAVLVTVATAFAMMLMKRGKQWRDKEWKKPARRS</sequence>
<keyword evidence="4 6" id="KW-0472">Membrane</keyword>
<feature type="transmembrane region" description="Helical" evidence="6">
    <location>
        <begin position="299"/>
        <end position="316"/>
    </location>
</feature>
<feature type="transmembrane region" description="Helical" evidence="6">
    <location>
        <begin position="67"/>
        <end position="88"/>
    </location>
</feature>
<feature type="transmembrane region" description="Helical" evidence="6">
    <location>
        <begin position="194"/>
        <end position="212"/>
    </location>
</feature>
<keyword evidence="9" id="KW-1185">Reference proteome</keyword>
<evidence type="ECO:0000256" key="3">
    <source>
        <dbReference type="ARBA" id="ARBA00022989"/>
    </source>
</evidence>
<keyword evidence="3 6" id="KW-1133">Transmembrane helix</keyword>
<feature type="transmembrane region" description="Helical" evidence="6">
    <location>
        <begin position="336"/>
        <end position="357"/>
    </location>
</feature>
<dbReference type="InterPro" id="IPR011701">
    <property type="entry name" value="MFS"/>
</dbReference>
<keyword evidence="2 6" id="KW-0812">Transmembrane</keyword>
<accession>A0A5C3ES94</accession>
<dbReference type="SUPFAM" id="SSF103473">
    <property type="entry name" value="MFS general substrate transporter"/>
    <property type="match status" value="1"/>
</dbReference>
<dbReference type="PROSITE" id="PS50850">
    <property type="entry name" value="MFS"/>
    <property type="match status" value="1"/>
</dbReference>
<feature type="transmembrane region" description="Helical" evidence="6">
    <location>
        <begin position="164"/>
        <end position="182"/>
    </location>
</feature>
<comment type="subcellular location">
    <subcellularLocation>
        <location evidence="1">Membrane</location>
        <topology evidence="1">Multi-pass membrane protein</topology>
    </subcellularLocation>
</comment>
<dbReference type="GO" id="GO:0005886">
    <property type="term" value="C:plasma membrane"/>
    <property type="evidence" value="ECO:0007669"/>
    <property type="project" value="TreeGrafter"/>
</dbReference>
<evidence type="ECO:0000256" key="4">
    <source>
        <dbReference type="ARBA" id="ARBA00023136"/>
    </source>
</evidence>
<evidence type="ECO:0000313" key="8">
    <source>
        <dbReference type="EMBL" id="SPO34575.1"/>
    </source>
</evidence>
<dbReference type="OrthoDB" id="440553at2759"/>